<dbReference type="GO" id="GO:0005886">
    <property type="term" value="C:plasma membrane"/>
    <property type="evidence" value="ECO:0007669"/>
    <property type="project" value="UniProtKB-SubCell"/>
</dbReference>
<dbReference type="PANTHER" id="PTHR43299">
    <property type="entry name" value="UPF0718 PROTEIN YRAQ"/>
    <property type="match status" value="1"/>
</dbReference>
<evidence type="ECO:0000256" key="1">
    <source>
        <dbReference type="ARBA" id="ARBA00004651"/>
    </source>
</evidence>
<sequence>MGKSSHDDGPSAAVGNVVVQDERESRPVAGSSGARTVVVAAVVFAAVAVAALTWAKWWPYAGKIAHALTTRSFEGTSALTGGARLPPAPSWHAAWSFTATYFRSVWPALVAALLIAAAIEALVPRGWLARQFARGPRRLGGSAAGGLVSLPSMMCTCCTAPITSTLRRRGAPPASALAYWIGNPTLNPAVLVFLAVALPWQWFGVRVVGGVLLVFGVTALVARLEDGRSVRSPEFERAPAEESLSPSAAVRRFGTALGRMLLILVPEYAVVVLLVGAVRGWLFPLETGPVPLAVVLFALAGSLFVVPTAGEIPIIHGLLALGIGAAPVGALLITLPALSLPSLLMVGRSFSPRTLVAVFAAVVALGVASGTVLVTL</sequence>
<evidence type="ECO:0000256" key="3">
    <source>
        <dbReference type="ARBA" id="ARBA00022475"/>
    </source>
</evidence>
<keyword evidence="3" id="KW-1003">Cell membrane</keyword>
<keyword evidence="5 7" id="KW-1133">Transmembrane helix</keyword>
<feature type="transmembrane region" description="Helical" evidence="7">
    <location>
        <begin position="105"/>
        <end position="128"/>
    </location>
</feature>
<dbReference type="AlphaFoldDB" id="A0A839E689"/>
<dbReference type="InterPro" id="IPR005524">
    <property type="entry name" value="DUF318"/>
</dbReference>
<comment type="similarity">
    <text evidence="2">Belongs to the UPF0718 family.</text>
</comment>
<evidence type="ECO:0000256" key="4">
    <source>
        <dbReference type="ARBA" id="ARBA00022692"/>
    </source>
</evidence>
<gene>
    <name evidence="8" type="ORF">FHX42_003784</name>
</gene>
<comment type="caution">
    <text evidence="8">The sequence shown here is derived from an EMBL/GenBank/DDBJ whole genome shotgun (WGS) entry which is preliminary data.</text>
</comment>
<feature type="transmembrane region" description="Helical" evidence="7">
    <location>
        <begin position="288"/>
        <end position="306"/>
    </location>
</feature>
<evidence type="ECO:0000256" key="6">
    <source>
        <dbReference type="ARBA" id="ARBA00023136"/>
    </source>
</evidence>
<protein>
    <recommendedName>
        <fullName evidence="10">Permease</fullName>
    </recommendedName>
</protein>
<evidence type="ECO:0008006" key="10">
    <source>
        <dbReference type="Google" id="ProtNLM"/>
    </source>
</evidence>
<dbReference type="PANTHER" id="PTHR43299:SF1">
    <property type="entry name" value="UPF0718 PROTEIN YRAQ"/>
    <property type="match status" value="1"/>
</dbReference>
<keyword evidence="6 7" id="KW-0472">Membrane</keyword>
<keyword evidence="4 7" id="KW-0812">Transmembrane</keyword>
<dbReference type="RefSeq" id="WP_182545620.1">
    <property type="nucleotide sequence ID" value="NZ_JACGWZ010000005.1"/>
</dbReference>
<feature type="transmembrane region" description="Helical" evidence="7">
    <location>
        <begin position="203"/>
        <end position="222"/>
    </location>
</feature>
<feature type="transmembrane region" description="Helical" evidence="7">
    <location>
        <begin position="33"/>
        <end position="55"/>
    </location>
</feature>
<dbReference type="EMBL" id="JACGWZ010000005">
    <property type="protein sequence ID" value="MBA8826408.1"/>
    <property type="molecule type" value="Genomic_DNA"/>
</dbReference>
<evidence type="ECO:0000313" key="9">
    <source>
        <dbReference type="Proteomes" id="UP000569329"/>
    </source>
</evidence>
<dbReference type="Pfam" id="PF03773">
    <property type="entry name" value="ArsP_1"/>
    <property type="match status" value="1"/>
</dbReference>
<evidence type="ECO:0000256" key="7">
    <source>
        <dbReference type="SAM" id="Phobius"/>
    </source>
</evidence>
<comment type="subcellular location">
    <subcellularLocation>
        <location evidence="1">Cell membrane</location>
        <topology evidence="1">Multi-pass membrane protein</topology>
    </subcellularLocation>
</comment>
<evidence type="ECO:0000256" key="5">
    <source>
        <dbReference type="ARBA" id="ARBA00022989"/>
    </source>
</evidence>
<evidence type="ECO:0000313" key="8">
    <source>
        <dbReference type="EMBL" id="MBA8826408.1"/>
    </source>
</evidence>
<feature type="transmembrane region" description="Helical" evidence="7">
    <location>
        <begin position="350"/>
        <end position="374"/>
    </location>
</feature>
<accession>A0A839E689</accession>
<feature type="transmembrane region" description="Helical" evidence="7">
    <location>
        <begin position="261"/>
        <end position="282"/>
    </location>
</feature>
<reference evidence="8 9" key="1">
    <citation type="submission" date="2020-07" db="EMBL/GenBank/DDBJ databases">
        <title>Sequencing the genomes of 1000 actinobacteria strains.</title>
        <authorList>
            <person name="Klenk H.-P."/>
        </authorList>
    </citation>
    <scope>NUCLEOTIDE SEQUENCE [LARGE SCALE GENOMIC DNA]</scope>
    <source>
        <strain evidence="8 9">DSM 45975</strain>
    </source>
</reference>
<dbReference type="Proteomes" id="UP000569329">
    <property type="component" value="Unassembled WGS sequence"/>
</dbReference>
<proteinExistence type="inferred from homology"/>
<organism evidence="8 9">
    <name type="scientific">Halosaccharopolyspora lacisalsi</name>
    <dbReference type="NCBI Taxonomy" id="1000566"/>
    <lineage>
        <taxon>Bacteria</taxon>
        <taxon>Bacillati</taxon>
        <taxon>Actinomycetota</taxon>
        <taxon>Actinomycetes</taxon>
        <taxon>Pseudonocardiales</taxon>
        <taxon>Pseudonocardiaceae</taxon>
        <taxon>Halosaccharopolyspora</taxon>
    </lineage>
</organism>
<name>A0A839E689_9PSEU</name>
<evidence type="ECO:0000256" key="2">
    <source>
        <dbReference type="ARBA" id="ARBA00006386"/>
    </source>
</evidence>
<feature type="transmembrane region" description="Helical" evidence="7">
    <location>
        <begin position="177"/>
        <end position="197"/>
    </location>
</feature>
<feature type="transmembrane region" description="Helical" evidence="7">
    <location>
        <begin position="318"/>
        <end position="338"/>
    </location>
</feature>
<keyword evidence="9" id="KW-1185">Reference proteome</keyword>